<accession>X1I0U5</accession>
<proteinExistence type="predicted"/>
<reference evidence="1" key="1">
    <citation type="journal article" date="2014" name="Front. Microbiol.">
        <title>High frequency of phylogenetically diverse reductive dehalogenase-homologous genes in deep subseafloor sedimentary metagenomes.</title>
        <authorList>
            <person name="Kawai M."/>
            <person name="Futagami T."/>
            <person name="Toyoda A."/>
            <person name="Takaki Y."/>
            <person name="Nishi S."/>
            <person name="Hori S."/>
            <person name="Arai W."/>
            <person name="Tsubouchi T."/>
            <person name="Morono Y."/>
            <person name="Uchiyama I."/>
            <person name="Ito T."/>
            <person name="Fujiyama A."/>
            <person name="Inagaki F."/>
            <person name="Takami H."/>
        </authorList>
    </citation>
    <scope>NUCLEOTIDE SEQUENCE</scope>
    <source>
        <strain evidence="1">Expedition CK06-06</strain>
    </source>
</reference>
<dbReference type="Pfam" id="PF01041">
    <property type="entry name" value="DegT_DnrJ_EryC1"/>
    <property type="match status" value="1"/>
</dbReference>
<gene>
    <name evidence="1" type="ORF">S03H2_44337</name>
</gene>
<evidence type="ECO:0000313" key="1">
    <source>
        <dbReference type="EMBL" id="GAH76001.1"/>
    </source>
</evidence>
<dbReference type="InterPro" id="IPR000653">
    <property type="entry name" value="DegT/StrS_aminotransferase"/>
</dbReference>
<feature type="non-terminal residue" evidence="1">
    <location>
        <position position="1"/>
    </location>
</feature>
<name>X1I0U5_9ZZZZ</name>
<dbReference type="InterPro" id="IPR015422">
    <property type="entry name" value="PyrdxlP-dep_Trfase_small"/>
</dbReference>
<organism evidence="1">
    <name type="scientific">marine sediment metagenome</name>
    <dbReference type="NCBI Taxonomy" id="412755"/>
    <lineage>
        <taxon>unclassified sequences</taxon>
        <taxon>metagenomes</taxon>
        <taxon>ecological metagenomes</taxon>
    </lineage>
</organism>
<protein>
    <recommendedName>
        <fullName evidence="2">DegT/DnrJ/EryC1/StrS aminotransferase family protein</fullName>
    </recommendedName>
</protein>
<evidence type="ECO:0008006" key="2">
    <source>
        <dbReference type="Google" id="ProtNLM"/>
    </source>
</evidence>
<dbReference type="AlphaFoldDB" id="X1I0U5"/>
<comment type="caution">
    <text evidence="1">The sequence shown here is derived from an EMBL/GenBank/DDBJ whole genome shotgun (WGS) entry which is preliminary data.</text>
</comment>
<sequence>LEIKQFKNTEEMSNKLVALPIYPALAQEDIESIVKGIRVIL</sequence>
<dbReference type="Gene3D" id="3.90.1150.10">
    <property type="entry name" value="Aspartate Aminotransferase, domain 1"/>
    <property type="match status" value="1"/>
</dbReference>
<dbReference type="EMBL" id="BARU01027717">
    <property type="protein sequence ID" value="GAH76001.1"/>
    <property type="molecule type" value="Genomic_DNA"/>
</dbReference>